<dbReference type="AlphaFoldDB" id="A0A9D2HDV3"/>
<reference evidence="2" key="1">
    <citation type="journal article" date="2021" name="PeerJ">
        <title>Extensive microbial diversity within the chicken gut microbiome revealed by metagenomics and culture.</title>
        <authorList>
            <person name="Gilroy R."/>
            <person name="Ravi A."/>
            <person name="Getino M."/>
            <person name="Pursley I."/>
            <person name="Horton D.L."/>
            <person name="Alikhan N.F."/>
            <person name="Baker D."/>
            <person name="Gharbi K."/>
            <person name="Hall N."/>
            <person name="Watson M."/>
            <person name="Adriaenssens E.M."/>
            <person name="Foster-Nyarko E."/>
            <person name="Jarju S."/>
            <person name="Secka A."/>
            <person name="Antonio M."/>
            <person name="Oren A."/>
            <person name="Chaudhuri R.R."/>
            <person name="La Ragione R."/>
            <person name="Hildebrand F."/>
            <person name="Pallen M.J."/>
        </authorList>
    </citation>
    <scope>NUCLEOTIDE SEQUENCE</scope>
    <source>
        <strain evidence="2">CHK186-16707</strain>
    </source>
</reference>
<reference evidence="2" key="2">
    <citation type="submission" date="2021-04" db="EMBL/GenBank/DDBJ databases">
        <authorList>
            <person name="Gilroy R."/>
        </authorList>
    </citation>
    <scope>NUCLEOTIDE SEQUENCE</scope>
    <source>
        <strain evidence="2">CHK186-16707</strain>
    </source>
</reference>
<dbReference type="PROSITE" id="PS51257">
    <property type="entry name" value="PROKAR_LIPOPROTEIN"/>
    <property type="match status" value="1"/>
</dbReference>
<evidence type="ECO:0000313" key="2">
    <source>
        <dbReference type="EMBL" id="HJA07970.1"/>
    </source>
</evidence>
<organism evidence="2 3">
    <name type="scientific">Candidatus Mailhella merdigallinarum</name>
    <dbReference type="NCBI Taxonomy" id="2838658"/>
    <lineage>
        <taxon>Bacteria</taxon>
        <taxon>Pseudomonadati</taxon>
        <taxon>Thermodesulfobacteriota</taxon>
        <taxon>Desulfovibrionia</taxon>
        <taxon>Desulfovibrionales</taxon>
        <taxon>Desulfovibrionaceae</taxon>
        <taxon>Mailhella</taxon>
    </lineage>
</organism>
<proteinExistence type="predicted"/>
<evidence type="ECO:0000256" key="1">
    <source>
        <dbReference type="SAM" id="SignalP"/>
    </source>
</evidence>
<dbReference type="Proteomes" id="UP000824225">
    <property type="component" value="Unassembled WGS sequence"/>
</dbReference>
<dbReference type="EMBL" id="DXAN01000003">
    <property type="protein sequence ID" value="HJA07970.1"/>
    <property type="molecule type" value="Genomic_DNA"/>
</dbReference>
<evidence type="ECO:0000313" key="3">
    <source>
        <dbReference type="Proteomes" id="UP000824225"/>
    </source>
</evidence>
<comment type="caution">
    <text evidence="2">The sequence shown here is derived from an EMBL/GenBank/DDBJ whole genome shotgun (WGS) entry which is preliminary data.</text>
</comment>
<feature type="signal peptide" evidence="1">
    <location>
        <begin position="1"/>
        <end position="28"/>
    </location>
</feature>
<gene>
    <name evidence="2" type="ORF">H9962_02090</name>
</gene>
<keyword evidence="1" id="KW-0732">Signal</keyword>
<name>A0A9D2HDV3_9BACT</name>
<feature type="chain" id="PRO_5038541109" description="Lipoprotein" evidence="1">
    <location>
        <begin position="29"/>
        <end position="214"/>
    </location>
</feature>
<accession>A0A9D2HDV3</accession>
<protein>
    <recommendedName>
        <fullName evidence="4">Lipoprotein</fullName>
    </recommendedName>
</protein>
<evidence type="ECO:0008006" key="4">
    <source>
        <dbReference type="Google" id="ProtNLM"/>
    </source>
</evidence>
<sequence length="214" mass="23084">MRIPALRSLLIALCGLFLLSACQSRVEAPPLPLPDLTVGVAPFTQPIQATELLAGFVPDPQGRIPAEALPELDDALAAKLNATGRRYAFLQHNAVEGPLLQDEQGRRSALATWVQRARAADVDVLLVPQVLDWRERVGGTAGVLTPAAVVIDYFLVDARGDGTLLQRSHYAVQQQSLASNLLGAKAFFQRKGKWVTAEELAAESMDKAIKELGL</sequence>